<evidence type="ECO:0000256" key="4">
    <source>
        <dbReference type="ARBA" id="ARBA00022840"/>
    </source>
</evidence>
<dbReference type="InterPro" id="IPR000629">
    <property type="entry name" value="RNA-helicase_DEAD-box_CS"/>
</dbReference>
<evidence type="ECO:0000256" key="5">
    <source>
        <dbReference type="ARBA" id="ARBA00038437"/>
    </source>
</evidence>
<dbReference type="PROSITE" id="PS51194">
    <property type="entry name" value="HELICASE_CTER"/>
    <property type="match status" value="1"/>
</dbReference>
<evidence type="ECO:0000256" key="1">
    <source>
        <dbReference type="ARBA" id="ARBA00022741"/>
    </source>
</evidence>
<dbReference type="InterPro" id="IPR050079">
    <property type="entry name" value="DEAD_box_RNA_helicase"/>
</dbReference>
<dbReference type="PROSITE" id="PS51192">
    <property type="entry name" value="HELICASE_ATP_BIND_1"/>
    <property type="match status" value="1"/>
</dbReference>
<comment type="caution">
    <text evidence="12">The sequence shown here is derived from an EMBL/GenBank/DDBJ whole genome shotgun (WGS) entry which is preliminary data.</text>
</comment>
<dbReference type="InterPro" id="IPR044742">
    <property type="entry name" value="DEAD/DEAH_RhlB"/>
</dbReference>
<dbReference type="Pfam" id="PF00271">
    <property type="entry name" value="Helicase_C"/>
    <property type="match status" value="1"/>
</dbReference>
<dbReference type="PANTHER" id="PTHR47959">
    <property type="entry name" value="ATP-DEPENDENT RNA HELICASE RHLE-RELATED"/>
    <property type="match status" value="1"/>
</dbReference>
<reference evidence="12 13" key="1">
    <citation type="journal article" date="2016" name="Nat. Commun.">
        <title>Thousands of microbial genomes shed light on interconnected biogeochemical processes in an aquifer system.</title>
        <authorList>
            <person name="Anantharaman K."/>
            <person name="Brown C.T."/>
            <person name="Hug L.A."/>
            <person name="Sharon I."/>
            <person name="Castelle C.J."/>
            <person name="Probst A.J."/>
            <person name="Thomas B.C."/>
            <person name="Singh A."/>
            <person name="Wilkins M.J."/>
            <person name="Karaoz U."/>
            <person name="Brodie E.L."/>
            <person name="Williams K.H."/>
            <person name="Hubbard S.S."/>
            <person name="Banfield J.F."/>
        </authorList>
    </citation>
    <scope>NUCLEOTIDE SEQUENCE [LARGE SCALE GENOMIC DNA]</scope>
</reference>
<accession>A0A1F6C219</accession>
<keyword evidence="1 7" id="KW-0547">Nucleotide-binding</keyword>
<dbReference type="CDD" id="cd18787">
    <property type="entry name" value="SF2_C_DEAD"/>
    <property type="match status" value="1"/>
</dbReference>
<dbReference type="GO" id="GO:0003676">
    <property type="term" value="F:nucleic acid binding"/>
    <property type="evidence" value="ECO:0007669"/>
    <property type="project" value="InterPro"/>
</dbReference>
<feature type="region of interest" description="Disordered" evidence="8">
    <location>
        <begin position="1"/>
        <end position="40"/>
    </location>
</feature>
<dbReference type="Pfam" id="PF00270">
    <property type="entry name" value="DEAD"/>
    <property type="match status" value="1"/>
</dbReference>
<keyword evidence="2 7" id="KW-0378">Hydrolase</keyword>
<dbReference type="PROSITE" id="PS51195">
    <property type="entry name" value="Q_MOTIF"/>
    <property type="match status" value="1"/>
</dbReference>
<feature type="domain" description="DEAD-box RNA helicase Q" evidence="11">
    <location>
        <begin position="68"/>
        <end position="96"/>
    </location>
</feature>
<dbReference type="Proteomes" id="UP000178249">
    <property type="component" value="Unassembled WGS sequence"/>
</dbReference>
<evidence type="ECO:0000256" key="3">
    <source>
        <dbReference type="ARBA" id="ARBA00022806"/>
    </source>
</evidence>
<keyword evidence="3 7" id="KW-0347">Helicase</keyword>
<evidence type="ECO:0000256" key="7">
    <source>
        <dbReference type="RuleBase" id="RU000492"/>
    </source>
</evidence>
<sequence length="410" mass="45557">MHNSYSNRGGRRPYSGGGGGRRYSRGSGGHRFGGVQRSRGPIDERINESRFINKVVITEEAERFTPEHTFQDFDIHPRLKAEITTKGYVLPTPIQDKAIPHVLQGEDVVGIANTGTGKTAAFLIPLIHKVVTDRSQKTLIVVPTRELAIQIEQELRSLTSGAGIYSVTCVGGAAIGPQLAKLRMENDFIIGTPGRLKDLIERKRINLAMFKNIVLDEADRMLDMGFVNDMRFLMAGMPKERQTLFFSATISPVIEKLISEFLKAPIRISVKTRDTSQNVEQDVVKVGRDRNKLDVLHELLTQKEFSKVLIFGRTKHGVEKLSKTLAQKGIQAESIHGNKTHSKRQQALSAFKASRIQVLVATDVAARGLDIPDVSHVINFELPATYDDYVHRIGRTGRGEKKGKALTFLG</sequence>
<feature type="compositionally biased region" description="Gly residues" evidence="8">
    <location>
        <begin position="15"/>
        <end position="32"/>
    </location>
</feature>
<dbReference type="AlphaFoldDB" id="A0A1F6C219"/>
<feature type="compositionally biased region" description="Low complexity" evidence="8">
    <location>
        <begin position="1"/>
        <end position="14"/>
    </location>
</feature>
<evidence type="ECO:0000259" key="11">
    <source>
        <dbReference type="PROSITE" id="PS51195"/>
    </source>
</evidence>
<proteinExistence type="inferred from homology"/>
<dbReference type="GO" id="GO:0003724">
    <property type="term" value="F:RNA helicase activity"/>
    <property type="evidence" value="ECO:0007669"/>
    <property type="project" value="InterPro"/>
</dbReference>
<evidence type="ECO:0000256" key="8">
    <source>
        <dbReference type="SAM" id="MobiDB-lite"/>
    </source>
</evidence>
<dbReference type="SUPFAM" id="SSF52540">
    <property type="entry name" value="P-loop containing nucleoside triphosphate hydrolases"/>
    <property type="match status" value="1"/>
</dbReference>
<dbReference type="InterPro" id="IPR027417">
    <property type="entry name" value="P-loop_NTPase"/>
</dbReference>
<evidence type="ECO:0000259" key="10">
    <source>
        <dbReference type="PROSITE" id="PS51194"/>
    </source>
</evidence>
<dbReference type="EMBL" id="MFKP01000047">
    <property type="protein sequence ID" value="OGG43210.1"/>
    <property type="molecule type" value="Genomic_DNA"/>
</dbReference>
<dbReference type="PANTHER" id="PTHR47959:SF13">
    <property type="entry name" value="ATP-DEPENDENT RNA HELICASE RHLE"/>
    <property type="match status" value="1"/>
</dbReference>
<dbReference type="SMART" id="SM00487">
    <property type="entry name" value="DEXDc"/>
    <property type="match status" value="1"/>
</dbReference>
<dbReference type="GO" id="GO:0016787">
    <property type="term" value="F:hydrolase activity"/>
    <property type="evidence" value="ECO:0007669"/>
    <property type="project" value="UniProtKB-KW"/>
</dbReference>
<evidence type="ECO:0000256" key="2">
    <source>
        <dbReference type="ARBA" id="ARBA00022801"/>
    </source>
</evidence>
<dbReference type="PROSITE" id="PS00039">
    <property type="entry name" value="DEAD_ATP_HELICASE"/>
    <property type="match status" value="1"/>
</dbReference>
<dbReference type="InterPro" id="IPR014001">
    <property type="entry name" value="Helicase_ATP-bd"/>
</dbReference>
<name>A0A1F6C219_9BACT</name>
<dbReference type="InterPro" id="IPR001650">
    <property type="entry name" value="Helicase_C-like"/>
</dbReference>
<evidence type="ECO:0008006" key="14">
    <source>
        <dbReference type="Google" id="ProtNLM"/>
    </source>
</evidence>
<feature type="short sequence motif" description="Q motif" evidence="6">
    <location>
        <begin position="68"/>
        <end position="96"/>
    </location>
</feature>
<evidence type="ECO:0000313" key="13">
    <source>
        <dbReference type="Proteomes" id="UP000178249"/>
    </source>
</evidence>
<feature type="domain" description="Helicase ATP-binding" evidence="9">
    <location>
        <begin position="99"/>
        <end position="268"/>
    </location>
</feature>
<gene>
    <name evidence="12" type="ORF">A2841_03525</name>
</gene>
<protein>
    <recommendedName>
        <fullName evidence="14">RNA helicase</fullName>
    </recommendedName>
</protein>
<dbReference type="GO" id="GO:0005829">
    <property type="term" value="C:cytosol"/>
    <property type="evidence" value="ECO:0007669"/>
    <property type="project" value="TreeGrafter"/>
</dbReference>
<evidence type="ECO:0000313" key="12">
    <source>
        <dbReference type="EMBL" id="OGG43210.1"/>
    </source>
</evidence>
<feature type="domain" description="Helicase C-terminal" evidence="10">
    <location>
        <begin position="278"/>
        <end position="410"/>
    </location>
</feature>
<dbReference type="SMART" id="SM00490">
    <property type="entry name" value="HELICc"/>
    <property type="match status" value="1"/>
</dbReference>
<evidence type="ECO:0000259" key="9">
    <source>
        <dbReference type="PROSITE" id="PS51192"/>
    </source>
</evidence>
<dbReference type="GO" id="GO:0005524">
    <property type="term" value="F:ATP binding"/>
    <property type="evidence" value="ECO:0007669"/>
    <property type="project" value="UniProtKB-KW"/>
</dbReference>
<dbReference type="Gene3D" id="3.40.50.300">
    <property type="entry name" value="P-loop containing nucleotide triphosphate hydrolases"/>
    <property type="match status" value="2"/>
</dbReference>
<dbReference type="InterPro" id="IPR011545">
    <property type="entry name" value="DEAD/DEAH_box_helicase_dom"/>
</dbReference>
<organism evidence="12 13">
    <name type="scientific">Candidatus Kaiserbacteria bacterium RIFCSPHIGHO2_01_FULL_48_10</name>
    <dbReference type="NCBI Taxonomy" id="1798476"/>
    <lineage>
        <taxon>Bacteria</taxon>
        <taxon>Candidatus Kaiseribacteriota</taxon>
    </lineage>
</organism>
<keyword evidence="4 7" id="KW-0067">ATP-binding</keyword>
<dbReference type="InterPro" id="IPR014014">
    <property type="entry name" value="RNA_helicase_DEAD_Q_motif"/>
</dbReference>
<dbReference type="CDD" id="cd00268">
    <property type="entry name" value="DEADc"/>
    <property type="match status" value="1"/>
</dbReference>
<comment type="similarity">
    <text evidence="5 7">Belongs to the DEAD box helicase family.</text>
</comment>
<evidence type="ECO:0000256" key="6">
    <source>
        <dbReference type="PROSITE-ProRule" id="PRU00552"/>
    </source>
</evidence>